<gene>
    <name evidence="4" type="ORF">WJU22_01855</name>
</gene>
<keyword evidence="2" id="KW-0732">Signal</keyword>
<sequence length="1087" mass="120346">MLFPLKVNSGITADRAILRLKLTLGLFFAAGAAMAASPLAEDRPDNAKSTVSAGAIPAAYFAPKDTGIVVKGRVTDSTGMPLPGVSITLKTDPLKGVQTNGSGEYTIKIAGPSTLVFSFMGYIKQELAVTDSRTLNVELKSSDKMLGEVAIVAFGTQKKTTMVGSVTTINPKELKGPTSNLTTMLAGRLAGVIAMQTSGEPGKDNADFFIRGVTTFGSGKVNPLILIDGRESTPSDLARIQPDDIAGFSILKDATASSLYGARGANGVILVATKSGGITSTRFNVRVENSNSSNTQSLKLADNITYMRLANEAGFNSGATTRRYTEDAIRHRVNKDNPYVYPNNDWMGLLLKNSTNNQRYNFNLSGGVERAQYYVSGTYNIDNGLLRTIADNSFNSNIKARNYEIRSNINVKLTKTTEAIIRTTGRFYDYRGPQGGSNQLFTNASRANPVAFPAYFPASFAPDEKNPLFGSARMTNGSLMMNPFADAVSGFTQNNNSTLIAQLELKQDFGFLVPGLSGRVMAYTQRYAEFNLNRRFYPFYYTVTVDPEEGVRGLEPLNPGGGTKYLNFQGGDKRANIYTYMEAALNYNATIAKKHNIGGMLITLLSNNVDGNANDLLLALPRRNQGLSGRFTYDYDSRYLVEFNFGYNGSERFERRNRFGFFPSVGAGWNVSGEKWFEPLLPVVSRLKFRGTYGVVGNDQIGSETDRFFYLANLSLGGGNGYYFGDKFNYGGGGTVINRYPNPFITWERAYKTNIGLELEMFKDFSLQADIFKERRENILLSRYNIPSTMGLRSIQQANVGVGEGKGIDMTLEYKRTLNKNSWLNVRGTFTYATTKILENEEPAYDKSLWHLRREGRSDQVRWGYVAERLFTDEHDVANSPSQFGIRELAGGDIKYVDIDGDGMITDRDQVPIGHPIRPEINYGFGFTYKYKSFDISTFFQGSARSSTYIDAGGIAPFLEGSSSQRGLLKVIADDHWSETNQDPYAFWPRVHATAFSNNLFTSTWWMRNGAFLRLKTVELGYELPDHLLKRMRVNALRLYVNGLNLLSFSSFKLWDPEMGGAQTNGNNNAFNYPVQRVINVGINLGF</sequence>
<evidence type="ECO:0000313" key="5">
    <source>
        <dbReference type="Proteomes" id="UP001449657"/>
    </source>
</evidence>
<dbReference type="Gene3D" id="2.170.130.10">
    <property type="entry name" value="TonB-dependent receptor, plug domain"/>
    <property type="match status" value="1"/>
</dbReference>
<dbReference type="SUPFAM" id="SSF56935">
    <property type="entry name" value="Porins"/>
    <property type="match status" value="1"/>
</dbReference>
<dbReference type="InterPro" id="IPR023996">
    <property type="entry name" value="TonB-dep_OMP_SusC/RagA"/>
</dbReference>
<dbReference type="Pfam" id="PF13715">
    <property type="entry name" value="CarbopepD_reg_2"/>
    <property type="match status" value="1"/>
</dbReference>
<name>A0ABZ2Z3X4_9BACT</name>
<evidence type="ECO:0000256" key="1">
    <source>
        <dbReference type="PROSITE-ProRule" id="PRU01360"/>
    </source>
</evidence>
<dbReference type="PROSITE" id="PS52016">
    <property type="entry name" value="TONB_DEPENDENT_REC_3"/>
    <property type="match status" value="1"/>
</dbReference>
<dbReference type="Gene3D" id="2.60.40.1120">
    <property type="entry name" value="Carboxypeptidase-like, regulatory domain"/>
    <property type="match status" value="1"/>
</dbReference>
<keyword evidence="1" id="KW-1134">Transmembrane beta strand</keyword>
<comment type="subcellular location">
    <subcellularLocation>
        <location evidence="1">Cell outer membrane</location>
        <topology evidence="1">Multi-pass membrane protein</topology>
    </subcellularLocation>
</comment>
<keyword evidence="1" id="KW-0813">Transport</keyword>
<feature type="chain" id="PRO_5046252997" evidence="2">
    <location>
        <begin position="36"/>
        <end position="1087"/>
    </location>
</feature>
<keyword evidence="1" id="KW-0998">Cell outer membrane</keyword>
<feature type="domain" description="TonB-dependent receptor plug" evidence="3">
    <location>
        <begin position="160"/>
        <end position="268"/>
    </location>
</feature>
<keyword evidence="5" id="KW-1185">Reference proteome</keyword>
<proteinExistence type="inferred from homology"/>
<comment type="similarity">
    <text evidence="1">Belongs to the TonB-dependent receptor family.</text>
</comment>
<dbReference type="NCBIfam" id="TIGR04057">
    <property type="entry name" value="SusC_RagA_signa"/>
    <property type="match status" value="1"/>
</dbReference>
<dbReference type="Pfam" id="PF07715">
    <property type="entry name" value="Plug"/>
    <property type="match status" value="1"/>
</dbReference>
<dbReference type="SUPFAM" id="SSF49464">
    <property type="entry name" value="Carboxypeptidase regulatory domain-like"/>
    <property type="match status" value="1"/>
</dbReference>
<feature type="signal peptide" evidence="2">
    <location>
        <begin position="1"/>
        <end position="35"/>
    </location>
</feature>
<keyword evidence="1" id="KW-0472">Membrane</keyword>
<organism evidence="4 5">
    <name type="scientific">Chitinophaga caseinilytica</name>
    <dbReference type="NCBI Taxonomy" id="2267521"/>
    <lineage>
        <taxon>Bacteria</taxon>
        <taxon>Pseudomonadati</taxon>
        <taxon>Bacteroidota</taxon>
        <taxon>Chitinophagia</taxon>
        <taxon>Chitinophagales</taxon>
        <taxon>Chitinophagaceae</taxon>
        <taxon>Chitinophaga</taxon>
    </lineage>
</organism>
<evidence type="ECO:0000313" key="4">
    <source>
        <dbReference type="EMBL" id="WZN46926.1"/>
    </source>
</evidence>
<dbReference type="InterPro" id="IPR037066">
    <property type="entry name" value="Plug_dom_sf"/>
</dbReference>
<accession>A0ABZ2Z3X4</accession>
<dbReference type="EMBL" id="CP150096">
    <property type="protein sequence ID" value="WZN46926.1"/>
    <property type="molecule type" value="Genomic_DNA"/>
</dbReference>
<dbReference type="NCBIfam" id="TIGR04056">
    <property type="entry name" value="OMP_RagA_SusC"/>
    <property type="match status" value="1"/>
</dbReference>
<dbReference type="InterPro" id="IPR023997">
    <property type="entry name" value="TonB-dep_OMP_SusC/RagA_CS"/>
</dbReference>
<dbReference type="Proteomes" id="UP001449657">
    <property type="component" value="Chromosome"/>
</dbReference>
<reference evidence="4 5" key="1">
    <citation type="submission" date="2024-03" db="EMBL/GenBank/DDBJ databases">
        <title>Chitinophaga caseinilytica sp. nov., a casein hydrolysing bacterium isolated from forest soil.</title>
        <authorList>
            <person name="Lee D.S."/>
            <person name="Han D.M."/>
            <person name="Baek J.H."/>
            <person name="Choi D.G."/>
            <person name="Jeon J.H."/>
            <person name="Jeon C.O."/>
        </authorList>
    </citation>
    <scope>NUCLEOTIDE SEQUENCE [LARGE SCALE GENOMIC DNA]</scope>
    <source>
        <strain evidence="4 5">KACC 19118</strain>
    </source>
</reference>
<evidence type="ECO:0000256" key="2">
    <source>
        <dbReference type="SAM" id="SignalP"/>
    </source>
</evidence>
<keyword evidence="1" id="KW-0812">Transmembrane</keyword>
<protein>
    <submittedName>
        <fullName evidence="4">TonB-dependent receptor</fullName>
    </submittedName>
</protein>
<evidence type="ECO:0000259" key="3">
    <source>
        <dbReference type="Pfam" id="PF07715"/>
    </source>
</evidence>
<dbReference type="InterPro" id="IPR008969">
    <property type="entry name" value="CarboxyPept-like_regulatory"/>
</dbReference>
<keyword evidence="4" id="KW-0675">Receptor</keyword>
<dbReference type="RefSeq" id="WP_341841599.1">
    <property type="nucleotide sequence ID" value="NZ_CP149792.1"/>
</dbReference>
<dbReference type="InterPro" id="IPR012910">
    <property type="entry name" value="Plug_dom"/>
</dbReference>
<dbReference type="InterPro" id="IPR039426">
    <property type="entry name" value="TonB-dep_rcpt-like"/>
</dbReference>